<feature type="region of interest" description="Disordered" evidence="1">
    <location>
        <begin position="76"/>
        <end position="119"/>
    </location>
</feature>
<evidence type="ECO:0000313" key="3">
    <source>
        <dbReference type="Proteomes" id="UP000827986"/>
    </source>
</evidence>
<evidence type="ECO:0000256" key="1">
    <source>
        <dbReference type="SAM" id="MobiDB-lite"/>
    </source>
</evidence>
<accession>A0A9D4AQK9</accession>
<reference evidence="2" key="1">
    <citation type="submission" date="2021-09" db="EMBL/GenBank/DDBJ databases">
        <title>The genome of Mauremys mutica provides insights into the evolution of semi-aquatic lifestyle.</title>
        <authorList>
            <person name="Gong S."/>
            <person name="Gao Y."/>
        </authorList>
    </citation>
    <scope>NUCLEOTIDE SEQUENCE</scope>
    <source>
        <strain evidence="2">MM-2020</strain>
        <tissue evidence="2">Muscle</tissue>
    </source>
</reference>
<feature type="compositionally biased region" description="Basic and acidic residues" evidence="1">
    <location>
        <begin position="103"/>
        <end position="113"/>
    </location>
</feature>
<gene>
    <name evidence="2" type="ORF">KIL84_009495</name>
</gene>
<keyword evidence="3" id="KW-1185">Reference proteome</keyword>
<dbReference type="EMBL" id="JAHDVG010000592">
    <property type="protein sequence ID" value="KAH1164625.1"/>
    <property type="molecule type" value="Genomic_DNA"/>
</dbReference>
<proteinExistence type="predicted"/>
<dbReference type="Proteomes" id="UP000827986">
    <property type="component" value="Unassembled WGS sequence"/>
</dbReference>
<dbReference type="AlphaFoldDB" id="A0A9D4AQK9"/>
<organism evidence="2 3">
    <name type="scientific">Mauremys mutica</name>
    <name type="common">yellowpond turtle</name>
    <dbReference type="NCBI Taxonomy" id="74926"/>
    <lineage>
        <taxon>Eukaryota</taxon>
        <taxon>Metazoa</taxon>
        <taxon>Chordata</taxon>
        <taxon>Craniata</taxon>
        <taxon>Vertebrata</taxon>
        <taxon>Euteleostomi</taxon>
        <taxon>Archelosauria</taxon>
        <taxon>Testudinata</taxon>
        <taxon>Testudines</taxon>
        <taxon>Cryptodira</taxon>
        <taxon>Durocryptodira</taxon>
        <taxon>Testudinoidea</taxon>
        <taxon>Geoemydidae</taxon>
        <taxon>Geoemydinae</taxon>
        <taxon>Mauremys</taxon>
    </lineage>
</organism>
<sequence>MAALRLSPARRGVPVMTGTAAERAAAGTSAPALGVFHSPVIFLLSGSASSYKWWLCRAAAGLSSCFLSLCQQHRGPRGAEALPGGELILGKPSRKRPQIWTSDRTRDPHEAQRFSHQSK</sequence>
<comment type="caution">
    <text evidence="2">The sequence shown here is derived from an EMBL/GenBank/DDBJ whole genome shotgun (WGS) entry which is preliminary data.</text>
</comment>
<evidence type="ECO:0000313" key="2">
    <source>
        <dbReference type="EMBL" id="KAH1164625.1"/>
    </source>
</evidence>
<name>A0A9D4AQK9_9SAUR</name>
<protein>
    <submittedName>
        <fullName evidence="2">Uncharacterized protein</fullName>
    </submittedName>
</protein>